<dbReference type="Proteomes" id="UP000522262">
    <property type="component" value="Unassembled WGS sequence"/>
</dbReference>
<accession>A0A8H5I3K1</accession>
<gene>
    <name evidence="1" type="ORF">FMEXI_14539</name>
</gene>
<feature type="non-terminal residue" evidence="1">
    <location>
        <position position="107"/>
    </location>
</feature>
<name>A0A8H5I3K1_9HYPO</name>
<reference evidence="1 2" key="1">
    <citation type="submission" date="2020-05" db="EMBL/GenBank/DDBJ databases">
        <title>Identification and distribution of gene clusters putatively required for synthesis of sphingolipid metabolism inhibitors in phylogenetically diverse species of the filamentous fungus Fusarium.</title>
        <authorList>
            <person name="Kim H.-S."/>
            <person name="Busman M."/>
            <person name="Brown D.W."/>
            <person name="Divon H."/>
            <person name="Uhlig S."/>
            <person name="Proctor R.H."/>
        </authorList>
    </citation>
    <scope>NUCLEOTIDE SEQUENCE [LARGE SCALE GENOMIC DNA]</scope>
    <source>
        <strain evidence="1 2">NRRL 53147</strain>
    </source>
</reference>
<protein>
    <submittedName>
        <fullName evidence="1">Uncharacterized protein</fullName>
    </submittedName>
</protein>
<dbReference type="AlphaFoldDB" id="A0A8H5I3K1"/>
<sequence>MLQTTEKPSPNGKFIFNDTSKGRFASYDVGDELRDIILAALTRVKGSGLYLSDKRATNHAMQCSLLYGIRTIEEKLDFTTSGIKKFVELREMDTDVATCIAAVLMTK</sequence>
<proteinExistence type="predicted"/>
<keyword evidence="2" id="KW-1185">Reference proteome</keyword>
<organism evidence="1 2">
    <name type="scientific">Fusarium mexicanum</name>
    <dbReference type="NCBI Taxonomy" id="751941"/>
    <lineage>
        <taxon>Eukaryota</taxon>
        <taxon>Fungi</taxon>
        <taxon>Dikarya</taxon>
        <taxon>Ascomycota</taxon>
        <taxon>Pezizomycotina</taxon>
        <taxon>Sordariomycetes</taxon>
        <taxon>Hypocreomycetidae</taxon>
        <taxon>Hypocreales</taxon>
        <taxon>Nectriaceae</taxon>
        <taxon>Fusarium</taxon>
        <taxon>Fusarium fujikuroi species complex</taxon>
    </lineage>
</organism>
<comment type="caution">
    <text evidence="1">The sequence shown here is derived from an EMBL/GenBank/DDBJ whole genome shotgun (WGS) entry which is preliminary data.</text>
</comment>
<evidence type="ECO:0000313" key="2">
    <source>
        <dbReference type="Proteomes" id="UP000522262"/>
    </source>
</evidence>
<dbReference type="EMBL" id="JAAOAM010000882">
    <property type="protein sequence ID" value="KAF5528764.1"/>
    <property type="molecule type" value="Genomic_DNA"/>
</dbReference>
<evidence type="ECO:0000313" key="1">
    <source>
        <dbReference type="EMBL" id="KAF5528764.1"/>
    </source>
</evidence>